<comment type="caution">
    <text evidence="1">The sequence shown here is derived from an EMBL/GenBank/DDBJ whole genome shotgun (WGS) entry which is preliminary data.</text>
</comment>
<proteinExistence type="predicted"/>
<evidence type="ECO:0000313" key="2">
    <source>
        <dbReference type="Proteomes" id="UP000179935"/>
    </source>
</evidence>
<evidence type="ECO:0000313" key="1">
    <source>
        <dbReference type="EMBL" id="OIJ87355.1"/>
    </source>
</evidence>
<gene>
    <name evidence="1" type="ORF">BIV24_24850</name>
</gene>
<sequence>MVLHLAELHSSPGDPSLATMNCFSEVAKQYPSATSFTARQPALLVGGIVDGAGLDDLADVAWRARMEGLRHRAFYVISGFTNPAGESRSAGTTFTVQRKWLST</sequence>
<reference evidence="1 2" key="1">
    <citation type="submission" date="2016-10" db="EMBL/GenBank/DDBJ databases">
        <title>Genome sequence of Streptomyces sp. MUSC 93.</title>
        <authorList>
            <person name="Lee L.-H."/>
            <person name="Ser H.-L."/>
            <person name="Law J.W.-F."/>
        </authorList>
    </citation>
    <scope>NUCLEOTIDE SEQUENCE [LARGE SCALE GENOMIC DNA]</scope>
    <source>
        <strain evidence="1 2">MUSC 93</strain>
    </source>
</reference>
<dbReference type="EMBL" id="MLYP01000066">
    <property type="protein sequence ID" value="OIJ87355.1"/>
    <property type="molecule type" value="Genomic_DNA"/>
</dbReference>
<keyword evidence="2" id="KW-1185">Reference proteome</keyword>
<dbReference type="Proteomes" id="UP000179935">
    <property type="component" value="Unassembled WGS sequence"/>
</dbReference>
<name>A0A1S2P1T8_9ACTN</name>
<organism evidence="1 2">
    <name type="scientific">Streptomyces colonosanans</name>
    <dbReference type="NCBI Taxonomy" id="1428652"/>
    <lineage>
        <taxon>Bacteria</taxon>
        <taxon>Bacillati</taxon>
        <taxon>Actinomycetota</taxon>
        <taxon>Actinomycetes</taxon>
        <taxon>Kitasatosporales</taxon>
        <taxon>Streptomycetaceae</taxon>
        <taxon>Streptomyces</taxon>
    </lineage>
</organism>
<accession>A0A1S2P1T8</accession>
<dbReference type="AlphaFoldDB" id="A0A1S2P1T8"/>
<protein>
    <submittedName>
        <fullName evidence="1">Uncharacterized protein</fullName>
    </submittedName>
</protein>